<dbReference type="SUPFAM" id="SSF52821">
    <property type="entry name" value="Rhodanese/Cell cycle control phosphatase"/>
    <property type="match status" value="1"/>
</dbReference>
<dbReference type="STRING" id="75743.A0A401NKM6"/>
<keyword evidence="2 7" id="KW-0132">Cell division</keyword>
<keyword evidence="5 7" id="KW-0904">Protein phosphatase</keyword>
<evidence type="ECO:0000256" key="7">
    <source>
        <dbReference type="RuleBase" id="RU368028"/>
    </source>
</evidence>
<dbReference type="CDD" id="cd01530">
    <property type="entry name" value="Cdc25"/>
    <property type="match status" value="1"/>
</dbReference>
<comment type="similarity">
    <text evidence="1 7">Belongs to the MPI phosphatase family.</text>
</comment>
<evidence type="ECO:0000256" key="4">
    <source>
        <dbReference type="ARBA" id="ARBA00022801"/>
    </source>
</evidence>
<dbReference type="InterPro" id="IPR036873">
    <property type="entry name" value="Rhodanese-like_dom_sf"/>
</dbReference>
<feature type="region of interest" description="Disordered" evidence="8">
    <location>
        <begin position="1"/>
        <end position="23"/>
    </location>
</feature>
<dbReference type="GO" id="GO:0010971">
    <property type="term" value="P:positive regulation of G2/M transition of mitotic cell cycle"/>
    <property type="evidence" value="ECO:0007669"/>
    <property type="project" value="TreeGrafter"/>
</dbReference>
<dbReference type="OMA" id="GTKNGLH"/>
<dbReference type="PANTHER" id="PTHR10828">
    <property type="entry name" value="M-PHASE INDUCER PHOSPHATASE DUAL SPECIFICITY PHOSPHATASE CDC25"/>
    <property type="match status" value="1"/>
</dbReference>
<dbReference type="EMBL" id="BFAA01002481">
    <property type="protein sequence ID" value="GCB61415.1"/>
    <property type="molecule type" value="Genomic_DNA"/>
</dbReference>
<dbReference type="InterPro" id="IPR001763">
    <property type="entry name" value="Rhodanese-like_dom"/>
</dbReference>
<dbReference type="GO" id="GO:0005737">
    <property type="term" value="C:cytoplasm"/>
    <property type="evidence" value="ECO:0007669"/>
    <property type="project" value="TreeGrafter"/>
</dbReference>
<dbReference type="GO" id="GO:0004725">
    <property type="term" value="F:protein tyrosine phosphatase activity"/>
    <property type="evidence" value="ECO:0007669"/>
    <property type="project" value="UniProtKB-UniRule"/>
</dbReference>
<dbReference type="PRINTS" id="PR00716">
    <property type="entry name" value="MPIPHPHTASE"/>
</dbReference>
<dbReference type="Proteomes" id="UP000288216">
    <property type="component" value="Unassembled WGS sequence"/>
</dbReference>
<evidence type="ECO:0000256" key="1">
    <source>
        <dbReference type="ARBA" id="ARBA00011065"/>
    </source>
</evidence>
<evidence type="ECO:0000256" key="8">
    <source>
        <dbReference type="SAM" id="MobiDB-lite"/>
    </source>
</evidence>
<dbReference type="InterPro" id="IPR000751">
    <property type="entry name" value="MPI_Phosphatase"/>
</dbReference>
<dbReference type="EC" id="3.1.3.48" evidence="7"/>
<dbReference type="AlphaFoldDB" id="A0A401NKM6"/>
<keyword evidence="11" id="KW-1185">Reference proteome</keyword>
<protein>
    <recommendedName>
        <fullName evidence="7">M-phase inducer phosphatase</fullName>
        <ecNumber evidence="7">3.1.3.48</ecNumber>
    </recommendedName>
</protein>
<dbReference type="GO" id="GO:0005634">
    <property type="term" value="C:nucleus"/>
    <property type="evidence" value="ECO:0007669"/>
    <property type="project" value="TreeGrafter"/>
</dbReference>
<dbReference type="SMART" id="SM00450">
    <property type="entry name" value="RHOD"/>
    <property type="match status" value="1"/>
</dbReference>
<comment type="catalytic activity">
    <reaction evidence="7">
        <text>O-phospho-L-tyrosyl-[protein] + H2O = L-tyrosyl-[protein] + phosphate</text>
        <dbReference type="Rhea" id="RHEA:10684"/>
        <dbReference type="Rhea" id="RHEA-COMP:10136"/>
        <dbReference type="Rhea" id="RHEA-COMP:20101"/>
        <dbReference type="ChEBI" id="CHEBI:15377"/>
        <dbReference type="ChEBI" id="CHEBI:43474"/>
        <dbReference type="ChEBI" id="CHEBI:46858"/>
        <dbReference type="ChEBI" id="CHEBI:61978"/>
        <dbReference type="EC" id="3.1.3.48"/>
    </reaction>
</comment>
<dbReference type="GO" id="GO:0000086">
    <property type="term" value="P:G2/M transition of mitotic cell cycle"/>
    <property type="evidence" value="ECO:0007669"/>
    <property type="project" value="TreeGrafter"/>
</dbReference>
<keyword evidence="4 7" id="KW-0378">Hydrolase</keyword>
<reference evidence="10 11" key="1">
    <citation type="journal article" date="2018" name="Nat. Ecol. Evol.">
        <title>Shark genomes provide insights into elasmobranch evolution and the origin of vertebrates.</title>
        <authorList>
            <person name="Hara Y"/>
            <person name="Yamaguchi K"/>
            <person name="Onimaru K"/>
            <person name="Kadota M"/>
            <person name="Koyanagi M"/>
            <person name="Keeley SD"/>
            <person name="Tatsumi K"/>
            <person name="Tanaka K"/>
            <person name="Motone F"/>
            <person name="Kageyama Y"/>
            <person name="Nozu R"/>
            <person name="Adachi N"/>
            <person name="Nishimura O"/>
            <person name="Nakagawa R"/>
            <person name="Tanegashima C"/>
            <person name="Kiyatake I"/>
            <person name="Matsumoto R"/>
            <person name="Murakumo K"/>
            <person name="Nishida K"/>
            <person name="Terakita A"/>
            <person name="Kuratani S"/>
            <person name="Sato K"/>
            <person name="Hyodo S Kuraku.S."/>
        </authorList>
    </citation>
    <scope>NUCLEOTIDE SEQUENCE [LARGE SCALE GENOMIC DNA]</scope>
</reference>
<proteinExistence type="inferred from homology"/>
<evidence type="ECO:0000256" key="5">
    <source>
        <dbReference type="ARBA" id="ARBA00022912"/>
    </source>
</evidence>
<dbReference type="PROSITE" id="PS50206">
    <property type="entry name" value="RHODANESE_3"/>
    <property type="match status" value="1"/>
</dbReference>
<accession>A0A401NKM6</accession>
<comment type="caution">
    <text evidence="10">The sequence shown here is derived from an EMBL/GenBank/DDBJ whole genome shotgun (WGS) entry which is preliminary data.</text>
</comment>
<dbReference type="Gene3D" id="3.40.250.10">
    <property type="entry name" value="Rhodanese-like domain"/>
    <property type="match status" value="1"/>
</dbReference>
<dbReference type="FunFam" id="3.40.250.10:FF:000004">
    <property type="entry name" value="M-phase inducer phosphatase 1 isoform X1"/>
    <property type="match status" value="1"/>
</dbReference>
<dbReference type="OrthoDB" id="26523at2759"/>
<gene>
    <name evidence="10" type="ORF">scyTo_0007048</name>
</gene>
<comment type="function">
    <text evidence="7">Tyrosine protein phosphatase which functions as a dosage-dependent inducer of mitotic progression.</text>
</comment>
<dbReference type="Pfam" id="PF00581">
    <property type="entry name" value="Rhodanese"/>
    <property type="match status" value="1"/>
</dbReference>
<organism evidence="10 11">
    <name type="scientific">Scyliorhinus torazame</name>
    <name type="common">Cloudy catshark</name>
    <name type="synonym">Catulus torazame</name>
    <dbReference type="NCBI Taxonomy" id="75743"/>
    <lineage>
        <taxon>Eukaryota</taxon>
        <taxon>Metazoa</taxon>
        <taxon>Chordata</taxon>
        <taxon>Craniata</taxon>
        <taxon>Vertebrata</taxon>
        <taxon>Chondrichthyes</taxon>
        <taxon>Elasmobranchii</taxon>
        <taxon>Galeomorphii</taxon>
        <taxon>Galeoidea</taxon>
        <taxon>Carcharhiniformes</taxon>
        <taxon>Scyliorhinidae</taxon>
        <taxon>Scyliorhinus</taxon>
    </lineage>
</organism>
<evidence type="ECO:0000256" key="2">
    <source>
        <dbReference type="ARBA" id="ARBA00022618"/>
    </source>
</evidence>
<dbReference type="PANTHER" id="PTHR10828:SF76">
    <property type="entry name" value="M-PHASE INDUCER PHOSPHATASE"/>
    <property type="match status" value="1"/>
</dbReference>
<dbReference type="Pfam" id="PF06617">
    <property type="entry name" value="M-inducer_phosp"/>
    <property type="match status" value="1"/>
</dbReference>
<evidence type="ECO:0000259" key="9">
    <source>
        <dbReference type="PROSITE" id="PS50206"/>
    </source>
</evidence>
<sequence>MSGVASPPKPRPRRSFGPGPPRLALERGRSCKALFSTDTPVLSPVTNLTLNMVNLTGLGSNCDTPKRRPNGTPLLKTLSSDSDAGLCMDSPSPIDEKAIDETFEKATLESGKVITKKFPIRRINSLPMRLLGSSPALKPSQCDSLDSDVFHEGCAGIISAEGNKENTSFSTICRMNNQEGFEFKKPVHPVSRNRLCTFSSGSRHAQRPSSAPALMFSPLGDESADVSSPILLRKSSLTSSVDDEDDGFLELLDEDIENDADVPSGMANLLTAPLMARKEISQEIVNDGTPNKWSYANNFKSPTLGNEMRSILKRVDRPKDEETPVKNKRRRSLAGITEETGAEKVKQRPLLRSKSFCDAEIEKVLQIDDCRHMIGDFTKPHILPTVEGRHQELQYITAEMVIQLVNGKFDSFIERFLLFDCRYPYEYEGGHIKGALNLHMEDEVENYLLKKPIVPVDEAKRVIIIFHCEFSSERAPRMYRFLREKDREVNGTDYPKLHYPELYILKGGYKEFFPKFKLYCEPQSYRPMNHEDFKEDLRKFRFKSRTWAGERSKRDMYSRLKKL</sequence>
<evidence type="ECO:0000313" key="10">
    <source>
        <dbReference type="EMBL" id="GCB61415.1"/>
    </source>
</evidence>
<feature type="domain" description="Rhodanese" evidence="9">
    <location>
        <begin position="412"/>
        <end position="521"/>
    </location>
</feature>
<evidence type="ECO:0000313" key="11">
    <source>
        <dbReference type="Proteomes" id="UP000288216"/>
    </source>
</evidence>
<dbReference type="GO" id="GO:0051301">
    <property type="term" value="P:cell division"/>
    <property type="evidence" value="ECO:0007669"/>
    <property type="project" value="UniProtKB-UniRule"/>
</dbReference>
<dbReference type="GO" id="GO:0110032">
    <property type="term" value="P:positive regulation of G2/MI transition of meiotic cell cycle"/>
    <property type="evidence" value="ECO:0007669"/>
    <property type="project" value="TreeGrafter"/>
</dbReference>
<evidence type="ECO:0000256" key="6">
    <source>
        <dbReference type="ARBA" id="ARBA00023306"/>
    </source>
</evidence>
<evidence type="ECO:0000256" key="3">
    <source>
        <dbReference type="ARBA" id="ARBA00022776"/>
    </source>
</evidence>
<name>A0A401NKM6_SCYTO</name>
<keyword evidence="6 7" id="KW-0131">Cell cycle</keyword>
<keyword evidence="3 7" id="KW-0498">Mitosis</keyword>